<evidence type="ECO:0000313" key="1">
    <source>
        <dbReference type="EMBL" id="MFC5449175.1"/>
    </source>
</evidence>
<comment type="caution">
    <text evidence="1">The sequence shown here is derived from an EMBL/GenBank/DDBJ whole genome shotgun (WGS) entry which is preliminary data.</text>
</comment>
<dbReference type="RefSeq" id="WP_377524878.1">
    <property type="nucleotide sequence ID" value="NZ_JBHSMJ010000017.1"/>
</dbReference>
<dbReference type="EMBL" id="JBHSMJ010000017">
    <property type="protein sequence ID" value="MFC5449175.1"/>
    <property type="molecule type" value="Genomic_DNA"/>
</dbReference>
<sequence>MKNQLIKVEMTWYDCLTPEQIDPRFIRQGVGKTQARPNRYNPTMVYAEITDLFPEQTAAKYRQLQNVTRGTCRSIKFHYEAEGPGALPYVELKALGFEPSDNFIWRMKHEEFDVSAIAIPHIGKAPFWVLQIEKRAGKTGVPVTACELETLLPKKEMVEVSLFDLEGVS</sequence>
<protein>
    <submittedName>
        <fullName evidence="1">Uncharacterized protein</fullName>
    </submittedName>
</protein>
<name>A0ABW0K723_9BACL</name>
<dbReference type="Proteomes" id="UP001596044">
    <property type="component" value="Unassembled WGS sequence"/>
</dbReference>
<proteinExistence type="predicted"/>
<keyword evidence="2" id="KW-1185">Reference proteome</keyword>
<gene>
    <name evidence="1" type="ORF">ACFPOG_12960</name>
</gene>
<evidence type="ECO:0000313" key="2">
    <source>
        <dbReference type="Proteomes" id="UP001596044"/>
    </source>
</evidence>
<organism evidence="1 2">
    <name type="scientific">Paenibacillus aestuarii</name>
    <dbReference type="NCBI Taxonomy" id="516965"/>
    <lineage>
        <taxon>Bacteria</taxon>
        <taxon>Bacillati</taxon>
        <taxon>Bacillota</taxon>
        <taxon>Bacilli</taxon>
        <taxon>Bacillales</taxon>
        <taxon>Paenibacillaceae</taxon>
        <taxon>Paenibacillus</taxon>
    </lineage>
</organism>
<accession>A0ABW0K723</accession>
<reference evidence="2" key="1">
    <citation type="journal article" date="2019" name="Int. J. Syst. Evol. Microbiol.">
        <title>The Global Catalogue of Microorganisms (GCM) 10K type strain sequencing project: providing services to taxonomists for standard genome sequencing and annotation.</title>
        <authorList>
            <consortium name="The Broad Institute Genomics Platform"/>
            <consortium name="The Broad Institute Genome Sequencing Center for Infectious Disease"/>
            <person name="Wu L."/>
            <person name="Ma J."/>
        </authorList>
    </citation>
    <scope>NUCLEOTIDE SEQUENCE [LARGE SCALE GENOMIC DNA]</scope>
    <source>
        <strain evidence="2">KACC 11904</strain>
    </source>
</reference>